<dbReference type="InterPro" id="IPR004568">
    <property type="entry name" value="Ppantetheine-prot_Trfase_dom"/>
</dbReference>
<gene>
    <name evidence="8" type="primary">acpS</name>
    <name evidence="10" type="ORF">MBMO_EB0-39H12.0031</name>
</gene>
<evidence type="ECO:0000256" key="5">
    <source>
        <dbReference type="ARBA" id="ARBA00022842"/>
    </source>
</evidence>
<dbReference type="InterPro" id="IPR002582">
    <property type="entry name" value="ACPS"/>
</dbReference>
<comment type="catalytic activity">
    <reaction evidence="8">
        <text>apo-[ACP] + CoA = holo-[ACP] + adenosine 3',5'-bisphosphate + H(+)</text>
        <dbReference type="Rhea" id="RHEA:12068"/>
        <dbReference type="Rhea" id="RHEA-COMP:9685"/>
        <dbReference type="Rhea" id="RHEA-COMP:9690"/>
        <dbReference type="ChEBI" id="CHEBI:15378"/>
        <dbReference type="ChEBI" id="CHEBI:29999"/>
        <dbReference type="ChEBI" id="CHEBI:57287"/>
        <dbReference type="ChEBI" id="CHEBI:58343"/>
        <dbReference type="ChEBI" id="CHEBI:64479"/>
        <dbReference type="EC" id="2.7.8.7"/>
    </reaction>
</comment>
<evidence type="ECO:0000259" key="9">
    <source>
        <dbReference type="Pfam" id="PF01648"/>
    </source>
</evidence>
<dbReference type="EC" id="2.7.8.7" evidence="8"/>
<accession>A4GHU4</accession>
<dbReference type="SUPFAM" id="SSF56214">
    <property type="entry name" value="4'-phosphopantetheinyl transferase"/>
    <property type="match status" value="1"/>
</dbReference>
<protein>
    <recommendedName>
        <fullName evidence="8">Holo-[acyl-carrier-protein] synthase</fullName>
        <shortName evidence="8">Holo-ACP synthase</shortName>
        <ecNumber evidence="8">2.7.8.7</ecNumber>
    </recommendedName>
    <alternativeName>
        <fullName evidence="8">4'-phosphopantetheinyl transferase AcpS</fullName>
    </alternativeName>
</protein>
<evidence type="ECO:0000256" key="8">
    <source>
        <dbReference type="HAMAP-Rule" id="MF_00101"/>
    </source>
</evidence>
<keyword evidence="4 8" id="KW-0276">Fatty acid metabolism</keyword>
<keyword evidence="3 8" id="KW-0479">Metal-binding</keyword>
<proteinExistence type="inferred from homology"/>
<comment type="subcellular location">
    <subcellularLocation>
        <location evidence="8">Cytoplasm</location>
    </subcellularLocation>
</comment>
<dbReference type="AlphaFoldDB" id="A4GHU4"/>
<evidence type="ECO:0000313" key="10">
    <source>
        <dbReference type="EMBL" id="ABL97655.1"/>
    </source>
</evidence>
<keyword evidence="1 8" id="KW-0444">Lipid biosynthesis</keyword>
<comment type="function">
    <text evidence="8">Transfers the 4'-phosphopantetheine moiety from coenzyme A to a Ser of acyl-carrier-protein.</text>
</comment>
<dbReference type="Pfam" id="PF01648">
    <property type="entry name" value="ACPS"/>
    <property type="match status" value="1"/>
</dbReference>
<keyword evidence="8" id="KW-0963">Cytoplasm</keyword>
<keyword evidence="5 8" id="KW-0460">Magnesium</keyword>
<dbReference type="InterPro" id="IPR037143">
    <property type="entry name" value="4-PPantetheinyl_Trfase_dom_sf"/>
</dbReference>
<dbReference type="EMBL" id="EF089399">
    <property type="protein sequence ID" value="ABL97655.1"/>
    <property type="molecule type" value="Genomic_DNA"/>
</dbReference>
<keyword evidence="2 8" id="KW-0808">Transferase</keyword>
<feature type="binding site" evidence="8">
    <location>
        <position position="60"/>
    </location>
    <ligand>
        <name>Mg(2+)</name>
        <dbReference type="ChEBI" id="CHEBI:18420"/>
    </ligand>
</feature>
<dbReference type="GO" id="GO:0006633">
    <property type="term" value="P:fatty acid biosynthetic process"/>
    <property type="evidence" value="ECO:0007669"/>
    <property type="project" value="UniProtKB-UniRule"/>
</dbReference>
<organism evidence="10">
    <name type="scientific">uncultured marine bacterium EB0_39H12</name>
    <dbReference type="NCBI Taxonomy" id="415437"/>
    <lineage>
        <taxon>Bacteria</taxon>
        <taxon>environmental samples</taxon>
    </lineage>
</organism>
<feature type="domain" description="4'-phosphopantetheinyl transferase" evidence="9">
    <location>
        <begin position="4"/>
        <end position="103"/>
    </location>
</feature>
<sequence>MIKGIGIDSVEKDRVSKIFSKYGERFQNKILSPNERKEIIMKLSKLSKIRYLSNNFAGKEALSKVLGLGFSEGVSLKEIEILRNPKGKPYINLLGKTKIIAKDLDIKNLEVTITDTKNISTAFVIGE</sequence>
<dbReference type="HAMAP" id="MF_00101">
    <property type="entry name" value="AcpS"/>
    <property type="match status" value="1"/>
</dbReference>
<keyword evidence="7 8" id="KW-0275">Fatty acid biosynthesis</keyword>
<comment type="similarity">
    <text evidence="8">Belongs to the P-Pant transferase superfamily. AcpS family.</text>
</comment>
<evidence type="ECO:0000256" key="3">
    <source>
        <dbReference type="ARBA" id="ARBA00022723"/>
    </source>
</evidence>
<evidence type="ECO:0000256" key="6">
    <source>
        <dbReference type="ARBA" id="ARBA00023098"/>
    </source>
</evidence>
<dbReference type="NCBIfam" id="TIGR00516">
    <property type="entry name" value="acpS"/>
    <property type="match status" value="1"/>
</dbReference>
<evidence type="ECO:0000256" key="4">
    <source>
        <dbReference type="ARBA" id="ARBA00022832"/>
    </source>
</evidence>
<evidence type="ECO:0000256" key="1">
    <source>
        <dbReference type="ARBA" id="ARBA00022516"/>
    </source>
</evidence>
<feature type="binding site" evidence="8">
    <location>
        <position position="8"/>
    </location>
    <ligand>
        <name>Mg(2+)</name>
        <dbReference type="ChEBI" id="CHEBI:18420"/>
    </ligand>
</feature>
<dbReference type="GO" id="GO:0005737">
    <property type="term" value="C:cytoplasm"/>
    <property type="evidence" value="ECO:0007669"/>
    <property type="project" value="UniProtKB-SubCell"/>
</dbReference>
<dbReference type="GO" id="GO:0000287">
    <property type="term" value="F:magnesium ion binding"/>
    <property type="evidence" value="ECO:0007669"/>
    <property type="project" value="UniProtKB-UniRule"/>
</dbReference>
<dbReference type="GO" id="GO:0008897">
    <property type="term" value="F:holo-[acyl-carrier-protein] synthase activity"/>
    <property type="evidence" value="ECO:0007669"/>
    <property type="project" value="UniProtKB-UniRule"/>
</dbReference>
<name>A4GHU4_9BACT</name>
<evidence type="ECO:0000256" key="7">
    <source>
        <dbReference type="ARBA" id="ARBA00023160"/>
    </source>
</evidence>
<dbReference type="Gene3D" id="3.90.470.20">
    <property type="entry name" value="4'-phosphopantetheinyl transferase domain"/>
    <property type="match status" value="1"/>
</dbReference>
<evidence type="ECO:0000256" key="2">
    <source>
        <dbReference type="ARBA" id="ARBA00022679"/>
    </source>
</evidence>
<comment type="cofactor">
    <cofactor evidence="8">
        <name>Mg(2+)</name>
        <dbReference type="ChEBI" id="CHEBI:18420"/>
    </cofactor>
</comment>
<keyword evidence="6 8" id="KW-0443">Lipid metabolism</keyword>
<dbReference type="InterPro" id="IPR008278">
    <property type="entry name" value="4-PPantetheinyl_Trfase_dom"/>
</dbReference>
<reference evidence="10" key="1">
    <citation type="journal article" date="2007" name="Environ. Microbiol.">
        <title>Proteorhodopsin photosystem gene clusters exhibit co-evolutionary trends and shared ancestry among diverse marine microbial phyla.</title>
        <authorList>
            <person name="McCarren J."/>
            <person name="Delong E.F."/>
        </authorList>
    </citation>
    <scope>NUCLEOTIDE SEQUENCE</scope>
</reference>
<dbReference type="NCBIfam" id="TIGR00556">
    <property type="entry name" value="pantethn_trn"/>
    <property type="match status" value="1"/>
</dbReference>